<evidence type="ECO:0000313" key="2">
    <source>
        <dbReference type="Proteomes" id="UP000827872"/>
    </source>
</evidence>
<name>A0ACB8EF76_9SAUR</name>
<proteinExistence type="predicted"/>
<evidence type="ECO:0000313" key="1">
    <source>
        <dbReference type="EMBL" id="KAH7991155.1"/>
    </source>
</evidence>
<dbReference type="EMBL" id="CM037616">
    <property type="protein sequence ID" value="KAH7991155.1"/>
    <property type="molecule type" value="Genomic_DNA"/>
</dbReference>
<sequence>MHCGGTMCPPPREGSEGWDPPSPGIFYGADPKQCTCLLCSLGNRVIGGPEAADGLPQKDSGLFVKLHIQGQQETPEKKEQTAPQGRP</sequence>
<accession>A0ACB8EF76</accession>
<organism evidence="1 2">
    <name type="scientific">Sphaerodactylus townsendi</name>
    <dbReference type="NCBI Taxonomy" id="933632"/>
    <lineage>
        <taxon>Eukaryota</taxon>
        <taxon>Metazoa</taxon>
        <taxon>Chordata</taxon>
        <taxon>Craniata</taxon>
        <taxon>Vertebrata</taxon>
        <taxon>Euteleostomi</taxon>
        <taxon>Lepidosauria</taxon>
        <taxon>Squamata</taxon>
        <taxon>Bifurcata</taxon>
        <taxon>Gekkota</taxon>
        <taxon>Sphaerodactylidae</taxon>
        <taxon>Sphaerodactylus</taxon>
    </lineage>
</organism>
<keyword evidence="2" id="KW-1185">Reference proteome</keyword>
<protein>
    <submittedName>
        <fullName evidence="1">Uncharacterized protein</fullName>
    </submittedName>
</protein>
<comment type="caution">
    <text evidence="1">The sequence shown here is derived from an EMBL/GenBank/DDBJ whole genome shotgun (WGS) entry which is preliminary data.</text>
</comment>
<dbReference type="Proteomes" id="UP000827872">
    <property type="component" value="Linkage Group LG03"/>
</dbReference>
<gene>
    <name evidence="1" type="ORF">K3G42_002220</name>
</gene>
<reference evidence="1" key="1">
    <citation type="submission" date="2021-08" db="EMBL/GenBank/DDBJ databases">
        <title>The first chromosome-level gecko genome reveals the dynamic sex chromosomes of Neotropical dwarf geckos (Sphaerodactylidae: Sphaerodactylus).</title>
        <authorList>
            <person name="Pinto B.J."/>
            <person name="Keating S.E."/>
            <person name="Gamble T."/>
        </authorList>
    </citation>
    <scope>NUCLEOTIDE SEQUENCE</scope>
    <source>
        <strain evidence="1">TG3544</strain>
    </source>
</reference>